<dbReference type="AlphaFoldDB" id="A0A8S0WMT7"/>
<dbReference type="Pfam" id="PF13356">
    <property type="entry name" value="Arm-DNA-bind_3"/>
    <property type="match status" value="1"/>
</dbReference>
<dbReference type="PANTHER" id="PTHR30629:SF2">
    <property type="entry name" value="PROPHAGE INTEGRASE INTS-RELATED"/>
    <property type="match status" value="1"/>
</dbReference>
<dbReference type="InterPro" id="IPR011010">
    <property type="entry name" value="DNA_brk_join_enz"/>
</dbReference>
<dbReference type="Gene3D" id="3.30.160.390">
    <property type="entry name" value="Integrase, DNA-binding domain"/>
    <property type="match status" value="1"/>
</dbReference>
<dbReference type="InterPro" id="IPR038488">
    <property type="entry name" value="Integrase_DNA-bd_sf"/>
</dbReference>
<feature type="domain" description="Tyr recombinase" evidence="5">
    <location>
        <begin position="190"/>
        <end position="392"/>
    </location>
</feature>
<dbReference type="GO" id="GO:0015074">
    <property type="term" value="P:DNA integration"/>
    <property type="evidence" value="ECO:0007669"/>
    <property type="project" value="UniProtKB-KW"/>
</dbReference>
<keyword evidence="2" id="KW-0229">DNA integration</keyword>
<keyword evidence="3" id="KW-0238">DNA-binding</keyword>
<evidence type="ECO:0000256" key="3">
    <source>
        <dbReference type="ARBA" id="ARBA00023125"/>
    </source>
</evidence>
<organism evidence="6 7">
    <name type="scientific">Candidatus Methylobacter favarea</name>
    <dbReference type="NCBI Taxonomy" id="2707345"/>
    <lineage>
        <taxon>Bacteria</taxon>
        <taxon>Pseudomonadati</taxon>
        <taxon>Pseudomonadota</taxon>
        <taxon>Gammaproteobacteria</taxon>
        <taxon>Methylococcales</taxon>
        <taxon>Methylococcaceae</taxon>
        <taxon>Methylobacter</taxon>
    </lineage>
</organism>
<evidence type="ECO:0000259" key="5">
    <source>
        <dbReference type="PROSITE" id="PS51898"/>
    </source>
</evidence>
<dbReference type="PANTHER" id="PTHR30629">
    <property type="entry name" value="PROPHAGE INTEGRASE"/>
    <property type="match status" value="1"/>
</dbReference>
<dbReference type="CDD" id="cd00796">
    <property type="entry name" value="INT_Rci_Hp1_C"/>
    <property type="match status" value="1"/>
</dbReference>
<dbReference type="Gene3D" id="1.10.443.10">
    <property type="entry name" value="Intergrase catalytic core"/>
    <property type="match status" value="1"/>
</dbReference>
<accession>A0A8S0WMT7</accession>
<dbReference type="Gene3D" id="1.10.150.130">
    <property type="match status" value="1"/>
</dbReference>
<dbReference type="InterPro" id="IPR013762">
    <property type="entry name" value="Integrase-like_cat_sf"/>
</dbReference>
<keyword evidence="7" id="KW-1185">Reference proteome</keyword>
<dbReference type="RefSeq" id="WP_174624941.1">
    <property type="nucleotide sequence ID" value="NZ_CADCXN010000043.1"/>
</dbReference>
<dbReference type="Proteomes" id="UP000494216">
    <property type="component" value="Unassembled WGS sequence"/>
</dbReference>
<evidence type="ECO:0000313" key="7">
    <source>
        <dbReference type="Proteomes" id="UP000494216"/>
    </source>
</evidence>
<proteinExistence type="inferred from homology"/>
<sequence length="396" mass="45088">MQITQKLLQNAKPKEKPFEIRDSRLKGFILRVQPSGSMSFICEYARGKRITIGKANVLTLTQARNKARELLGRHATGEDMQAEQKKPKTFGDFVNDDYRHWAQANMRTGVKRFYELKLYFGFLFAMRLDAIQPYHIEKWRLSEHAKGNKFSTIRRNETTLKAALNKAVEWGFIAVSPLAGTKPVKSEDDRIVAYLDADQERRLIKAVNDREARIKSGRESANEWRRVRHYEVKPSITGFADHLKPMIIVSLNTGLRKGELLSLTWSAVDFGNRVLTVTGANAKSGHSRHIPMNKHVIETLRQWRLQADSAFVFPGINGGKLPDMPKKPWIAVLKAAGITGFRWHDMRHSFASRLVMAGIDLNTVRELLGHSDLTMTLRYAHLAPEHKAAAVKVLEQ</sequence>
<name>A0A8S0WMT7_9GAMM</name>
<reference evidence="6 7" key="1">
    <citation type="submission" date="2020-02" db="EMBL/GenBank/DDBJ databases">
        <authorList>
            <person name="Hogendoorn C."/>
        </authorList>
    </citation>
    <scope>NUCLEOTIDE SEQUENCE [LARGE SCALE GENOMIC DNA]</scope>
    <source>
        <strain evidence="6">METHB21</strain>
    </source>
</reference>
<dbReference type="InterPro" id="IPR002104">
    <property type="entry name" value="Integrase_catalytic"/>
</dbReference>
<evidence type="ECO:0000256" key="1">
    <source>
        <dbReference type="ARBA" id="ARBA00008857"/>
    </source>
</evidence>
<comment type="similarity">
    <text evidence="1">Belongs to the 'phage' integrase family.</text>
</comment>
<dbReference type="EMBL" id="CADCXN010000043">
    <property type="protein sequence ID" value="CAA9889972.1"/>
    <property type="molecule type" value="Genomic_DNA"/>
</dbReference>
<dbReference type="GO" id="GO:0003677">
    <property type="term" value="F:DNA binding"/>
    <property type="evidence" value="ECO:0007669"/>
    <property type="project" value="UniProtKB-KW"/>
</dbReference>
<dbReference type="InterPro" id="IPR050808">
    <property type="entry name" value="Phage_Integrase"/>
</dbReference>
<dbReference type="InterPro" id="IPR025166">
    <property type="entry name" value="Integrase_DNA_bind_dom"/>
</dbReference>
<protein>
    <recommendedName>
        <fullName evidence="5">Tyr recombinase domain-containing protein</fullName>
    </recommendedName>
</protein>
<dbReference type="SUPFAM" id="SSF56349">
    <property type="entry name" value="DNA breaking-rejoining enzymes"/>
    <property type="match status" value="1"/>
</dbReference>
<dbReference type="PROSITE" id="PS51898">
    <property type="entry name" value="TYR_RECOMBINASE"/>
    <property type="match status" value="1"/>
</dbReference>
<gene>
    <name evidence="6" type="ORF">METHB2_160039</name>
</gene>
<keyword evidence="4" id="KW-0233">DNA recombination</keyword>
<dbReference type="InterPro" id="IPR010998">
    <property type="entry name" value="Integrase_recombinase_N"/>
</dbReference>
<dbReference type="Pfam" id="PF00589">
    <property type="entry name" value="Phage_integrase"/>
    <property type="match status" value="1"/>
</dbReference>
<evidence type="ECO:0000256" key="2">
    <source>
        <dbReference type="ARBA" id="ARBA00022908"/>
    </source>
</evidence>
<comment type="caution">
    <text evidence="6">The sequence shown here is derived from an EMBL/GenBank/DDBJ whole genome shotgun (WGS) entry which is preliminary data.</text>
</comment>
<evidence type="ECO:0000256" key="4">
    <source>
        <dbReference type="ARBA" id="ARBA00023172"/>
    </source>
</evidence>
<evidence type="ECO:0000313" key="6">
    <source>
        <dbReference type="EMBL" id="CAA9889972.1"/>
    </source>
</evidence>
<dbReference type="GO" id="GO:0006310">
    <property type="term" value="P:DNA recombination"/>
    <property type="evidence" value="ECO:0007669"/>
    <property type="project" value="UniProtKB-KW"/>
</dbReference>